<evidence type="ECO:0000313" key="4">
    <source>
        <dbReference type="Proteomes" id="UP000032180"/>
    </source>
</evidence>
<dbReference type="HOGENOM" id="CLU_091505_0_0_1"/>
<sequence length="188" mass="21576">MTIDEKHPGTKSAIWKKLKVVNMPLSIYIFYTPMVVAVVADTFPEIRDEDKDYAMKQVEEQYNNRRYRIHCLHRDKKPRPAHVSPEDWAWLIKHVWSNEDFQKRSNQNAANRAKQEMGSKAELTEVAQSHHEKISSAPVPLVEHFALVLGRKVNHSRGVGFHAINGVAEERLRFLAQIDAAEKRAAAA</sequence>
<evidence type="ECO:0000256" key="2">
    <source>
        <dbReference type="SAM" id="Phobius"/>
    </source>
</evidence>
<evidence type="ECO:0000256" key="1">
    <source>
        <dbReference type="SAM" id="MobiDB-lite"/>
    </source>
</evidence>
<dbReference type="Proteomes" id="UP000032180">
    <property type="component" value="Chromosome 12"/>
</dbReference>
<feature type="region of interest" description="Disordered" evidence="1">
    <location>
        <begin position="107"/>
        <end position="131"/>
    </location>
</feature>
<name>A0A0D9XY79_9ORYZ</name>
<dbReference type="AlphaFoldDB" id="A0A0D9XY79"/>
<reference evidence="4" key="2">
    <citation type="submission" date="2013-12" db="EMBL/GenBank/DDBJ databases">
        <authorList>
            <person name="Yu Y."/>
            <person name="Lee S."/>
            <person name="de Baynast K."/>
            <person name="Wissotski M."/>
            <person name="Liu L."/>
            <person name="Talag J."/>
            <person name="Goicoechea J."/>
            <person name="Angelova A."/>
            <person name="Jetty R."/>
            <person name="Kudrna D."/>
            <person name="Golser W."/>
            <person name="Rivera L."/>
            <person name="Zhang J."/>
            <person name="Wing R."/>
        </authorList>
    </citation>
    <scope>NUCLEOTIDE SEQUENCE</scope>
</reference>
<keyword evidence="2" id="KW-0812">Transmembrane</keyword>
<keyword evidence="4" id="KW-1185">Reference proteome</keyword>
<keyword evidence="2" id="KW-0472">Membrane</keyword>
<dbReference type="PANTHER" id="PTHR33499:SF43">
    <property type="entry name" value="TRANSPOSASE, PTTA_EN_SPM, PLANT"/>
    <property type="match status" value="1"/>
</dbReference>
<dbReference type="PANTHER" id="PTHR33499">
    <property type="entry name" value="OS12G0282400 PROTEIN-RELATED"/>
    <property type="match status" value="1"/>
</dbReference>
<protein>
    <submittedName>
        <fullName evidence="3">Uncharacterized protein</fullName>
    </submittedName>
</protein>
<feature type="transmembrane region" description="Helical" evidence="2">
    <location>
        <begin position="20"/>
        <end position="40"/>
    </location>
</feature>
<keyword evidence="2" id="KW-1133">Transmembrane helix</keyword>
<dbReference type="eggNOG" id="ENOG502SZTH">
    <property type="taxonomic scope" value="Eukaryota"/>
</dbReference>
<proteinExistence type="predicted"/>
<dbReference type="Gramene" id="LPERR12G06610.1">
    <property type="protein sequence ID" value="LPERR12G06610.1"/>
    <property type="gene ID" value="LPERR12G06610"/>
</dbReference>
<feature type="compositionally biased region" description="Basic and acidic residues" evidence="1">
    <location>
        <begin position="113"/>
        <end position="131"/>
    </location>
</feature>
<reference evidence="3 4" key="1">
    <citation type="submission" date="2012-08" db="EMBL/GenBank/DDBJ databases">
        <title>Oryza genome evolution.</title>
        <authorList>
            <person name="Wing R.A."/>
        </authorList>
    </citation>
    <scope>NUCLEOTIDE SEQUENCE</scope>
</reference>
<organism evidence="3 4">
    <name type="scientific">Leersia perrieri</name>
    <dbReference type="NCBI Taxonomy" id="77586"/>
    <lineage>
        <taxon>Eukaryota</taxon>
        <taxon>Viridiplantae</taxon>
        <taxon>Streptophyta</taxon>
        <taxon>Embryophyta</taxon>
        <taxon>Tracheophyta</taxon>
        <taxon>Spermatophyta</taxon>
        <taxon>Magnoliopsida</taxon>
        <taxon>Liliopsida</taxon>
        <taxon>Poales</taxon>
        <taxon>Poaceae</taxon>
        <taxon>BOP clade</taxon>
        <taxon>Oryzoideae</taxon>
        <taxon>Oryzeae</taxon>
        <taxon>Oryzinae</taxon>
        <taxon>Leersia</taxon>
    </lineage>
</organism>
<reference evidence="3" key="3">
    <citation type="submission" date="2015-04" db="UniProtKB">
        <authorList>
            <consortium name="EnsemblPlants"/>
        </authorList>
    </citation>
    <scope>IDENTIFICATION</scope>
</reference>
<evidence type="ECO:0000313" key="3">
    <source>
        <dbReference type="EnsemblPlants" id="LPERR12G06610.1"/>
    </source>
</evidence>
<accession>A0A0D9XY79</accession>
<dbReference type="EnsemblPlants" id="LPERR12G06610.1">
    <property type="protein sequence ID" value="LPERR12G06610.1"/>
    <property type="gene ID" value="LPERR12G06610"/>
</dbReference>